<dbReference type="InterPro" id="IPR029034">
    <property type="entry name" value="Cystine-knot_cytokine"/>
</dbReference>
<evidence type="ECO:0000313" key="7">
    <source>
        <dbReference type="EMBL" id="GAU93701.1"/>
    </source>
</evidence>
<dbReference type="GO" id="GO:0008083">
    <property type="term" value="F:growth factor activity"/>
    <property type="evidence" value="ECO:0007669"/>
    <property type="project" value="TreeGrafter"/>
</dbReference>
<evidence type="ECO:0000256" key="2">
    <source>
        <dbReference type="ARBA" id="ARBA00023157"/>
    </source>
</evidence>
<protein>
    <recommendedName>
        <fullName evidence="6">Spaetzle domain-containing protein</fullName>
    </recommendedName>
</protein>
<keyword evidence="1 5" id="KW-0732">Signal</keyword>
<feature type="domain" description="Spaetzle" evidence="6">
    <location>
        <begin position="586"/>
        <end position="662"/>
    </location>
</feature>
<keyword evidence="8" id="KW-1185">Reference proteome</keyword>
<dbReference type="Proteomes" id="UP000186922">
    <property type="component" value="Unassembled WGS sequence"/>
</dbReference>
<dbReference type="PANTHER" id="PTHR23199">
    <property type="entry name" value="NEUROTROPHIN 1-RELATED"/>
    <property type="match status" value="1"/>
</dbReference>
<dbReference type="PANTHER" id="PTHR23199:SF12">
    <property type="entry name" value="NEUROTROPHIN 1-RELATED"/>
    <property type="match status" value="1"/>
</dbReference>
<organism evidence="7 8">
    <name type="scientific">Ramazzottius varieornatus</name>
    <name type="common">Water bear</name>
    <name type="synonym">Tardigrade</name>
    <dbReference type="NCBI Taxonomy" id="947166"/>
    <lineage>
        <taxon>Eukaryota</taxon>
        <taxon>Metazoa</taxon>
        <taxon>Ecdysozoa</taxon>
        <taxon>Tardigrada</taxon>
        <taxon>Eutardigrada</taxon>
        <taxon>Parachela</taxon>
        <taxon>Hypsibioidea</taxon>
        <taxon>Ramazzottiidae</taxon>
        <taxon>Ramazzottius</taxon>
    </lineage>
</organism>
<dbReference type="GO" id="GO:0005121">
    <property type="term" value="F:Toll binding"/>
    <property type="evidence" value="ECO:0007669"/>
    <property type="project" value="TreeGrafter"/>
</dbReference>
<dbReference type="EMBL" id="BDGG01000002">
    <property type="protein sequence ID" value="GAU93701.1"/>
    <property type="molecule type" value="Genomic_DNA"/>
</dbReference>
<dbReference type="Gene3D" id="2.10.90.10">
    <property type="entry name" value="Cystine-knot cytokines"/>
    <property type="match status" value="1"/>
</dbReference>
<feature type="region of interest" description="Disordered" evidence="4">
    <location>
        <begin position="23"/>
        <end position="93"/>
    </location>
</feature>
<feature type="compositionally biased region" description="Acidic residues" evidence="4">
    <location>
        <begin position="66"/>
        <end position="81"/>
    </location>
</feature>
<evidence type="ECO:0000256" key="1">
    <source>
        <dbReference type="ARBA" id="ARBA00022729"/>
    </source>
</evidence>
<dbReference type="GO" id="GO:0005615">
    <property type="term" value="C:extracellular space"/>
    <property type="evidence" value="ECO:0007669"/>
    <property type="project" value="UniProtKB-ARBA"/>
</dbReference>
<evidence type="ECO:0000256" key="5">
    <source>
        <dbReference type="SAM" id="SignalP"/>
    </source>
</evidence>
<dbReference type="AlphaFoldDB" id="A0A1D1UW47"/>
<gene>
    <name evidence="7" type="primary">RvY_05599-1</name>
    <name evidence="7" type="synonym">RvY_05599.1</name>
    <name evidence="7" type="ORF">RvY_05599</name>
</gene>
<keyword evidence="2" id="KW-1015">Disulfide bond</keyword>
<evidence type="ECO:0000256" key="3">
    <source>
        <dbReference type="ARBA" id="ARBA00023180"/>
    </source>
</evidence>
<dbReference type="STRING" id="947166.A0A1D1UW47"/>
<keyword evidence="3" id="KW-0325">Glycoprotein</keyword>
<dbReference type="Pfam" id="PF16077">
    <property type="entry name" value="Spaetzle"/>
    <property type="match status" value="1"/>
</dbReference>
<feature type="chain" id="PRO_5008897706" description="Spaetzle domain-containing protein" evidence="5">
    <location>
        <begin position="23"/>
        <end position="686"/>
    </location>
</feature>
<proteinExistence type="predicted"/>
<name>A0A1D1UW47_RAMVA</name>
<dbReference type="GO" id="GO:0021556">
    <property type="term" value="P:central nervous system formation"/>
    <property type="evidence" value="ECO:0007669"/>
    <property type="project" value="TreeGrafter"/>
</dbReference>
<feature type="region of interest" description="Disordered" evidence="4">
    <location>
        <begin position="285"/>
        <end position="310"/>
    </location>
</feature>
<dbReference type="OrthoDB" id="10072141at2759"/>
<evidence type="ECO:0000256" key="4">
    <source>
        <dbReference type="SAM" id="MobiDB-lite"/>
    </source>
</evidence>
<sequence>MTMWRLTSVFLVGIILLASSFASDSPEPKKKRKGSTPDDPFLITGYYPEENAGGGQSTVSSREAGGEESEGDEDSESEAENEGGSAQKEKTTRPVEVIPAVEVVVDLAPQVVVPPPEPTTPPPSHFVEVPADAPVVVVGEPLQAYNGQLQYQDAPLISRQHYPRSKANPVYPFVRASVLSPKPSVYPVQSKYEAAHINVISSQVNKNINIGYHKDYPAKTDYQLPTQVSLLVPSPLSQTKVLPYPNVTPASYIIKNRKSHPGYRVADQDSLQLGYIVPTPPSLNPSLKHKKAHAPAANPEYQPPKLEVPPPRYQPKYNEVPISPEIYDPPTTTAPPVYQKPDHLNQVPIQYQNGKPQERYSSYFQPKFYFPQPAPSVYQATNNPYPVVESLPYLNQQYNVIGSNYPEYALYRKFPKEAQNSVDQPTDYLAYPGRSQGQGLERIVLPNYQAPTILHKAHGSSYGSTVHVPAPLAENPPAALPTEAAPPAEPVALLPVCAEETGLLYCLDDPEYPMLEITTFIAQHPDTYQLLRPIVPWTHAPSGGQNAAAAPPPTVQALPQRSNYNRGPQVDKMCASLLNPSGKVYRALNAEEKWKVIVHLPDSYQMSLLETCDTNRTCHYVNPRVPTQCEQEYALQQMMVFSPEFGVHVDQMKIPLGCKCTVLRQPSQSSINSPHQIQSYSTPIAR</sequence>
<dbReference type="InterPro" id="IPR032104">
    <property type="entry name" value="Spaetzle"/>
</dbReference>
<evidence type="ECO:0000313" key="8">
    <source>
        <dbReference type="Proteomes" id="UP000186922"/>
    </source>
</evidence>
<evidence type="ECO:0000259" key="6">
    <source>
        <dbReference type="Pfam" id="PF16077"/>
    </source>
</evidence>
<feature type="signal peptide" evidence="5">
    <location>
        <begin position="1"/>
        <end position="22"/>
    </location>
</feature>
<dbReference type="GO" id="GO:0045087">
    <property type="term" value="P:innate immune response"/>
    <property type="evidence" value="ECO:0007669"/>
    <property type="project" value="TreeGrafter"/>
</dbReference>
<reference evidence="7 8" key="1">
    <citation type="journal article" date="2016" name="Nat. Commun.">
        <title>Extremotolerant tardigrade genome and improved radiotolerance of human cultured cells by tardigrade-unique protein.</title>
        <authorList>
            <person name="Hashimoto T."/>
            <person name="Horikawa D.D."/>
            <person name="Saito Y."/>
            <person name="Kuwahara H."/>
            <person name="Kozuka-Hata H."/>
            <person name="Shin-I T."/>
            <person name="Minakuchi Y."/>
            <person name="Ohishi K."/>
            <person name="Motoyama A."/>
            <person name="Aizu T."/>
            <person name="Enomoto A."/>
            <person name="Kondo K."/>
            <person name="Tanaka S."/>
            <person name="Hara Y."/>
            <person name="Koshikawa S."/>
            <person name="Sagara H."/>
            <person name="Miura T."/>
            <person name="Yokobori S."/>
            <person name="Miyagawa K."/>
            <person name="Suzuki Y."/>
            <person name="Kubo T."/>
            <person name="Oyama M."/>
            <person name="Kohara Y."/>
            <person name="Fujiyama A."/>
            <person name="Arakawa K."/>
            <person name="Katayama T."/>
            <person name="Toyoda A."/>
            <person name="Kunieda T."/>
        </authorList>
    </citation>
    <scope>NUCLEOTIDE SEQUENCE [LARGE SCALE GENOMIC DNA]</scope>
    <source>
        <strain evidence="7 8">YOKOZUNA-1</strain>
    </source>
</reference>
<comment type="caution">
    <text evidence="7">The sequence shown here is derived from an EMBL/GenBank/DDBJ whole genome shotgun (WGS) entry which is preliminary data.</text>
</comment>
<accession>A0A1D1UW47</accession>
<dbReference type="InterPro" id="IPR052444">
    <property type="entry name" value="Spz/Toll_ligand-like"/>
</dbReference>
<dbReference type="SUPFAM" id="SSF57501">
    <property type="entry name" value="Cystine-knot cytokines"/>
    <property type="match status" value="1"/>
</dbReference>